<accession>A0A0R3RMJ3</accession>
<dbReference type="InterPro" id="IPR024079">
    <property type="entry name" value="MetalloPept_cat_dom_sf"/>
</dbReference>
<evidence type="ECO:0000313" key="8">
    <source>
        <dbReference type="Proteomes" id="UP000050640"/>
    </source>
</evidence>
<dbReference type="SUPFAM" id="SSF55486">
    <property type="entry name" value="Metalloproteases ('zincins'), catalytic domain"/>
    <property type="match status" value="1"/>
</dbReference>
<evidence type="ECO:0000256" key="1">
    <source>
        <dbReference type="ARBA" id="ARBA00022670"/>
    </source>
</evidence>
<dbReference type="STRING" id="1147741.A0A0R3RMJ3"/>
<dbReference type="Proteomes" id="UP000050640">
    <property type="component" value="Unplaced"/>
</dbReference>
<dbReference type="WBParaSite" id="EEL_0000270301-mRNA-1">
    <property type="protein sequence ID" value="EEL_0000270301-mRNA-1"/>
    <property type="gene ID" value="EEL_0000270301"/>
</dbReference>
<evidence type="ECO:0000256" key="3">
    <source>
        <dbReference type="ARBA" id="ARBA00022801"/>
    </source>
</evidence>
<keyword evidence="3" id="KW-0378">Hydrolase</keyword>
<evidence type="ECO:0000256" key="6">
    <source>
        <dbReference type="PROSITE-ProRule" id="PRU01211"/>
    </source>
</evidence>
<dbReference type="PANTHER" id="PTHR10127:SF780">
    <property type="entry name" value="METALLOENDOPEPTIDASE"/>
    <property type="match status" value="1"/>
</dbReference>
<keyword evidence="1" id="KW-0645">Protease</keyword>
<dbReference type="GO" id="GO:0004222">
    <property type="term" value="F:metalloendopeptidase activity"/>
    <property type="evidence" value="ECO:0007669"/>
    <property type="project" value="InterPro"/>
</dbReference>
<dbReference type="GO" id="GO:0046872">
    <property type="term" value="F:metal ion binding"/>
    <property type="evidence" value="ECO:0007669"/>
    <property type="project" value="UniProtKB-KW"/>
</dbReference>
<dbReference type="Gene3D" id="3.40.390.10">
    <property type="entry name" value="Collagenase (Catalytic Domain)"/>
    <property type="match status" value="1"/>
</dbReference>
<dbReference type="InterPro" id="IPR001506">
    <property type="entry name" value="Peptidase_M12A"/>
</dbReference>
<sequence>MLTVAIYISWTCYITSSVIIPVLLDKYPENVPDMTAIEGNVVNYEINGGILSTGGTINQHLGNNIKMLEEDIMLKKQQEEIWNRASDYSITFLNRPTTMGRYKRQAYHADNYFWQNGIVPYRFDSKLSEHAKRIIRKSMEKWESNTCITFVPASNKKNALAFVRGTSCSSYIGHMSHWTKQPVSIGHNCEHVGC</sequence>
<dbReference type="PROSITE" id="PS51864">
    <property type="entry name" value="ASTACIN"/>
    <property type="match status" value="1"/>
</dbReference>
<proteinExistence type="predicted"/>
<keyword evidence="5" id="KW-0482">Metalloprotease</keyword>
<evidence type="ECO:0000259" key="7">
    <source>
        <dbReference type="PROSITE" id="PS51864"/>
    </source>
</evidence>
<keyword evidence="8" id="KW-1185">Reference proteome</keyword>
<feature type="domain" description="Peptidase M12A" evidence="7">
    <location>
        <begin position="105"/>
        <end position="194"/>
    </location>
</feature>
<keyword evidence="4" id="KW-0862">Zinc</keyword>
<dbReference type="Pfam" id="PF01400">
    <property type="entry name" value="Astacin"/>
    <property type="match status" value="1"/>
</dbReference>
<evidence type="ECO:0000256" key="5">
    <source>
        <dbReference type="ARBA" id="ARBA00023049"/>
    </source>
</evidence>
<evidence type="ECO:0000256" key="2">
    <source>
        <dbReference type="ARBA" id="ARBA00022723"/>
    </source>
</evidence>
<evidence type="ECO:0000313" key="9">
    <source>
        <dbReference type="WBParaSite" id="EEL_0000270301-mRNA-1"/>
    </source>
</evidence>
<comment type="caution">
    <text evidence="6">Lacks conserved residue(s) required for the propagation of feature annotation.</text>
</comment>
<name>A0A0R3RMJ3_9BILA</name>
<dbReference type="GO" id="GO:0006508">
    <property type="term" value="P:proteolysis"/>
    <property type="evidence" value="ECO:0007669"/>
    <property type="project" value="UniProtKB-KW"/>
</dbReference>
<dbReference type="AlphaFoldDB" id="A0A0R3RMJ3"/>
<reference evidence="9" key="1">
    <citation type="submission" date="2017-02" db="UniProtKB">
        <authorList>
            <consortium name="WormBaseParasite"/>
        </authorList>
    </citation>
    <scope>IDENTIFICATION</scope>
</reference>
<organism evidence="8 9">
    <name type="scientific">Elaeophora elaphi</name>
    <dbReference type="NCBI Taxonomy" id="1147741"/>
    <lineage>
        <taxon>Eukaryota</taxon>
        <taxon>Metazoa</taxon>
        <taxon>Ecdysozoa</taxon>
        <taxon>Nematoda</taxon>
        <taxon>Chromadorea</taxon>
        <taxon>Rhabditida</taxon>
        <taxon>Spirurina</taxon>
        <taxon>Spiruromorpha</taxon>
        <taxon>Filarioidea</taxon>
        <taxon>Onchocercidae</taxon>
        <taxon>Elaeophora</taxon>
    </lineage>
</organism>
<protein>
    <submittedName>
        <fullName evidence="9">Astacin domain-containing protein</fullName>
    </submittedName>
</protein>
<keyword evidence="2" id="KW-0479">Metal-binding</keyword>
<evidence type="ECO:0000256" key="4">
    <source>
        <dbReference type="ARBA" id="ARBA00022833"/>
    </source>
</evidence>
<dbReference type="PANTHER" id="PTHR10127">
    <property type="entry name" value="DISCOIDIN, CUB, EGF, LAMININ , AND ZINC METALLOPROTEASE DOMAIN CONTAINING"/>
    <property type="match status" value="1"/>
</dbReference>